<sequence>MPSLYWGPLAINALLFSLLGTVIAAYFGVRVIVARRQGTPTDGLMPPLWIFAMAALCAVLVTLSHVLDRDVAAWILPWAAPSGSAAMAASILFAERLFGEGILSRRGRKVLALALALFVAGEVAIAVARTIYLSQGTVYFRDAWLRTAFVTGFVVAPAFCLVNLRRALGPDGWRRVGPVLLNPFRPLTDCPGASAARGIFYFSLMPVALALVLLARSTGILGWSVAETILSWLVLLVFSGFVWTFLSYLPERSGTTTKIAAMVLVAFLMIVSALSWLVAPAILDGFRDRGAPYAGQAYRLAPAADGGYDITTIEAQRVVPLLHRPGPETEPVALPFELPFLGQRHRSLYVRDTGLVGLGAFPRLEDIQYRYGPEAAIFVLAARLTPPRAPSADSGVFVDALPGRVVISWAHMTIEGAPDQRYDAQLTLYPDGTLDIAFFEIPLHPRANLYRPDDVAMLVGLTPGSRHGTVLEGALAGRHLPPGTGAVDDRRPAFYKAMNAAFGPMAAFLLLAVPGLLVLFSLLVQLSVQRPLAALAMGVERFRKGHLGTPIPVYAQDEIGALARAFNEVAAERERLLQSLEAEVERRSAEAVELSARNARLEERADLGRELHDAVSQSLFAASLIADSLPRLQQNDPAKAAEAGRQVAALNRAALAETRNLLMHLRSQEMLSQPFGTLLRGVAEEMARSYGLEVTVSVDSDAQLPGEVQYAFFRVAHAALTNAARHAGTDRAEASFDAVDGQAMLTVTDAGAGFDPDAVPPGHFGLAIMRERLDKLGGMLEVETAPGRGCRITAIWFSDDNGDGDSGDAG</sequence>
<keyword evidence="11" id="KW-1133">Transmembrane helix</keyword>
<dbReference type="Proteomes" id="UP000244810">
    <property type="component" value="Unassembled WGS sequence"/>
</dbReference>
<dbReference type="Gene3D" id="1.20.5.1930">
    <property type="match status" value="1"/>
</dbReference>
<evidence type="ECO:0000259" key="12">
    <source>
        <dbReference type="PROSITE" id="PS50885"/>
    </source>
</evidence>
<dbReference type="Pfam" id="PF07730">
    <property type="entry name" value="HisKA_3"/>
    <property type="match status" value="1"/>
</dbReference>
<evidence type="ECO:0000313" key="13">
    <source>
        <dbReference type="EMBL" id="PVE47362.1"/>
    </source>
</evidence>
<dbReference type="CDD" id="cd06225">
    <property type="entry name" value="HAMP"/>
    <property type="match status" value="1"/>
</dbReference>
<feature type="transmembrane region" description="Helical" evidence="11">
    <location>
        <begin position="6"/>
        <end position="27"/>
    </location>
</feature>
<protein>
    <recommendedName>
        <fullName evidence="3">histidine kinase</fullName>
        <ecNumber evidence="3">2.7.13.3</ecNumber>
    </recommendedName>
</protein>
<dbReference type="RefSeq" id="WP_107753658.1">
    <property type="nucleotide sequence ID" value="NZ_QBKF01000010.1"/>
</dbReference>
<organism evidence="13 14">
    <name type="scientific">Pararhodobacter aggregans</name>
    <dbReference type="NCBI Taxonomy" id="404875"/>
    <lineage>
        <taxon>Bacteria</taxon>
        <taxon>Pseudomonadati</taxon>
        <taxon>Pseudomonadota</taxon>
        <taxon>Alphaproteobacteria</taxon>
        <taxon>Rhodobacterales</taxon>
        <taxon>Paracoccaceae</taxon>
        <taxon>Pararhodobacter</taxon>
    </lineage>
</organism>
<evidence type="ECO:0000313" key="14">
    <source>
        <dbReference type="Proteomes" id="UP000244810"/>
    </source>
</evidence>
<comment type="subcellular location">
    <subcellularLocation>
        <location evidence="2">Membrane</location>
    </subcellularLocation>
</comment>
<feature type="transmembrane region" description="Helical" evidence="11">
    <location>
        <begin position="501"/>
        <end position="524"/>
    </location>
</feature>
<dbReference type="PROSITE" id="PS50885">
    <property type="entry name" value="HAMP"/>
    <property type="match status" value="1"/>
</dbReference>
<dbReference type="SMART" id="SM00304">
    <property type="entry name" value="HAMP"/>
    <property type="match status" value="1"/>
</dbReference>
<reference evidence="13 14" key="1">
    <citation type="journal article" date="2011" name="Syst. Appl. Microbiol.">
        <title>Defluviimonas denitrificans gen. nov., sp. nov., and Pararhodobacter aggregans gen. nov., sp. nov., non-phototrophic Rhodobacteraceae from the biofilter of a marine aquaculture.</title>
        <authorList>
            <person name="Foesel B.U."/>
            <person name="Drake H.L."/>
            <person name="Schramm A."/>
        </authorList>
    </citation>
    <scope>NUCLEOTIDE SEQUENCE [LARGE SCALE GENOMIC DNA]</scope>
    <source>
        <strain evidence="13 14">D1-19</strain>
    </source>
</reference>
<evidence type="ECO:0000256" key="1">
    <source>
        <dbReference type="ARBA" id="ARBA00000085"/>
    </source>
</evidence>
<keyword evidence="14" id="KW-1185">Reference proteome</keyword>
<feature type="transmembrane region" description="Helical" evidence="11">
    <location>
        <begin position="110"/>
        <end position="132"/>
    </location>
</feature>
<dbReference type="InterPro" id="IPR003660">
    <property type="entry name" value="HAMP_dom"/>
</dbReference>
<evidence type="ECO:0000256" key="10">
    <source>
        <dbReference type="SAM" id="Coils"/>
    </source>
</evidence>
<feature type="domain" description="HAMP" evidence="12">
    <location>
        <begin position="526"/>
        <end position="578"/>
    </location>
</feature>
<proteinExistence type="predicted"/>
<dbReference type="InterPro" id="IPR011712">
    <property type="entry name" value="Sig_transdc_His_kin_sub3_dim/P"/>
</dbReference>
<dbReference type="GO" id="GO:0000155">
    <property type="term" value="F:phosphorelay sensor kinase activity"/>
    <property type="evidence" value="ECO:0007669"/>
    <property type="project" value="InterPro"/>
</dbReference>
<dbReference type="AlphaFoldDB" id="A0A2T7URT8"/>
<dbReference type="Pfam" id="PF00672">
    <property type="entry name" value="HAMP"/>
    <property type="match status" value="1"/>
</dbReference>
<gene>
    <name evidence="13" type="ORF">DDE23_10960</name>
</gene>
<dbReference type="PANTHER" id="PTHR24421">
    <property type="entry name" value="NITRATE/NITRITE SENSOR PROTEIN NARX-RELATED"/>
    <property type="match status" value="1"/>
</dbReference>
<dbReference type="Gene3D" id="3.30.565.10">
    <property type="entry name" value="Histidine kinase-like ATPase, C-terminal domain"/>
    <property type="match status" value="1"/>
</dbReference>
<evidence type="ECO:0000256" key="7">
    <source>
        <dbReference type="ARBA" id="ARBA00022777"/>
    </source>
</evidence>
<feature type="transmembrane region" description="Helical" evidence="11">
    <location>
        <begin position="261"/>
        <end position="283"/>
    </location>
</feature>
<dbReference type="PANTHER" id="PTHR24421:SF10">
    <property type="entry name" value="NITRATE_NITRITE SENSOR PROTEIN NARQ"/>
    <property type="match status" value="1"/>
</dbReference>
<accession>A0A2T7URT8</accession>
<name>A0A2T7URT8_9RHOB</name>
<dbReference type="Gene3D" id="6.10.340.10">
    <property type="match status" value="1"/>
</dbReference>
<comment type="catalytic activity">
    <reaction evidence="1">
        <text>ATP + protein L-histidine = ADP + protein N-phospho-L-histidine.</text>
        <dbReference type="EC" id="2.7.13.3"/>
    </reaction>
</comment>
<evidence type="ECO:0000256" key="9">
    <source>
        <dbReference type="ARBA" id="ARBA00023012"/>
    </source>
</evidence>
<dbReference type="SUPFAM" id="SSF158472">
    <property type="entry name" value="HAMP domain-like"/>
    <property type="match status" value="1"/>
</dbReference>
<keyword evidence="4" id="KW-0597">Phosphoprotein</keyword>
<evidence type="ECO:0000256" key="6">
    <source>
        <dbReference type="ARBA" id="ARBA00022741"/>
    </source>
</evidence>
<evidence type="ECO:0000256" key="8">
    <source>
        <dbReference type="ARBA" id="ARBA00022840"/>
    </source>
</evidence>
<evidence type="ECO:0000256" key="4">
    <source>
        <dbReference type="ARBA" id="ARBA00022553"/>
    </source>
</evidence>
<keyword evidence="6" id="KW-0547">Nucleotide-binding</keyword>
<feature type="transmembrane region" description="Helical" evidence="11">
    <location>
        <begin position="48"/>
        <end position="67"/>
    </location>
</feature>
<dbReference type="InterPro" id="IPR050482">
    <property type="entry name" value="Sensor_HK_TwoCompSys"/>
</dbReference>
<dbReference type="InterPro" id="IPR003594">
    <property type="entry name" value="HATPase_dom"/>
</dbReference>
<feature type="coiled-coil region" evidence="10">
    <location>
        <begin position="563"/>
        <end position="604"/>
    </location>
</feature>
<dbReference type="GO" id="GO:0016020">
    <property type="term" value="C:membrane"/>
    <property type="evidence" value="ECO:0007669"/>
    <property type="project" value="UniProtKB-SubCell"/>
</dbReference>
<keyword evidence="8" id="KW-0067">ATP-binding</keyword>
<dbReference type="OrthoDB" id="9778496at2"/>
<dbReference type="CDD" id="cd16917">
    <property type="entry name" value="HATPase_UhpB-NarQ-NarX-like"/>
    <property type="match status" value="1"/>
</dbReference>
<evidence type="ECO:0000256" key="2">
    <source>
        <dbReference type="ARBA" id="ARBA00004370"/>
    </source>
</evidence>
<dbReference type="Pfam" id="PF02518">
    <property type="entry name" value="HATPase_c"/>
    <property type="match status" value="1"/>
</dbReference>
<evidence type="ECO:0000256" key="5">
    <source>
        <dbReference type="ARBA" id="ARBA00022679"/>
    </source>
</evidence>
<keyword evidence="11" id="KW-0472">Membrane</keyword>
<feature type="transmembrane region" description="Helical" evidence="11">
    <location>
        <begin position="199"/>
        <end position="223"/>
    </location>
</feature>
<dbReference type="InterPro" id="IPR036890">
    <property type="entry name" value="HATPase_C_sf"/>
</dbReference>
<keyword evidence="9" id="KW-0902">Two-component regulatory system</keyword>
<keyword evidence="11" id="KW-0812">Transmembrane</keyword>
<dbReference type="EC" id="2.7.13.3" evidence="3"/>
<comment type="caution">
    <text evidence="13">The sequence shown here is derived from an EMBL/GenBank/DDBJ whole genome shotgun (WGS) entry which is preliminary data.</text>
</comment>
<dbReference type="GO" id="GO:0005524">
    <property type="term" value="F:ATP binding"/>
    <property type="evidence" value="ECO:0007669"/>
    <property type="project" value="UniProtKB-KW"/>
</dbReference>
<evidence type="ECO:0000256" key="11">
    <source>
        <dbReference type="SAM" id="Phobius"/>
    </source>
</evidence>
<dbReference type="GO" id="GO:0046983">
    <property type="term" value="F:protein dimerization activity"/>
    <property type="evidence" value="ECO:0007669"/>
    <property type="project" value="InterPro"/>
</dbReference>
<evidence type="ECO:0000256" key="3">
    <source>
        <dbReference type="ARBA" id="ARBA00012438"/>
    </source>
</evidence>
<feature type="transmembrane region" description="Helical" evidence="11">
    <location>
        <begin position="73"/>
        <end position="98"/>
    </location>
</feature>
<keyword evidence="10" id="KW-0175">Coiled coil</keyword>
<feature type="transmembrane region" description="Helical" evidence="11">
    <location>
        <begin position="144"/>
        <end position="164"/>
    </location>
</feature>
<keyword evidence="5" id="KW-0808">Transferase</keyword>
<dbReference type="EMBL" id="QDDR01000005">
    <property type="protein sequence ID" value="PVE47362.1"/>
    <property type="molecule type" value="Genomic_DNA"/>
</dbReference>
<feature type="transmembrane region" description="Helical" evidence="11">
    <location>
        <begin position="229"/>
        <end position="249"/>
    </location>
</feature>
<dbReference type="SUPFAM" id="SSF55874">
    <property type="entry name" value="ATPase domain of HSP90 chaperone/DNA topoisomerase II/histidine kinase"/>
    <property type="match status" value="1"/>
</dbReference>
<keyword evidence="7" id="KW-0418">Kinase</keyword>